<accession>A0A3M8D9P8</accession>
<dbReference type="InterPro" id="IPR001509">
    <property type="entry name" value="Epimerase_deHydtase"/>
</dbReference>
<dbReference type="PANTHER" id="PTHR48079">
    <property type="entry name" value="PROTEIN YEEZ"/>
    <property type="match status" value="1"/>
</dbReference>
<dbReference type="InterPro" id="IPR051783">
    <property type="entry name" value="NAD(P)-dependent_oxidoreduct"/>
</dbReference>
<feature type="domain" description="NAD-dependent epimerase/dehydratase" evidence="1">
    <location>
        <begin position="3"/>
        <end position="220"/>
    </location>
</feature>
<keyword evidence="3" id="KW-1185">Reference proteome</keyword>
<organism evidence="2 3">
    <name type="scientific">Brevibacillus fluminis</name>
    <dbReference type="NCBI Taxonomy" id="511487"/>
    <lineage>
        <taxon>Bacteria</taxon>
        <taxon>Bacillati</taxon>
        <taxon>Bacillota</taxon>
        <taxon>Bacilli</taxon>
        <taxon>Bacillales</taxon>
        <taxon>Paenibacillaceae</taxon>
        <taxon>Brevibacillus</taxon>
    </lineage>
</organism>
<dbReference type="GO" id="GO:0004029">
    <property type="term" value="F:aldehyde dehydrogenase (NAD+) activity"/>
    <property type="evidence" value="ECO:0007669"/>
    <property type="project" value="TreeGrafter"/>
</dbReference>
<proteinExistence type="predicted"/>
<dbReference type="OrthoDB" id="9807212at2"/>
<dbReference type="Proteomes" id="UP000271031">
    <property type="component" value="Unassembled WGS sequence"/>
</dbReference>
<dbReference type="Pfam" id="PF01370">
    <property type="entry name" value="Epimerase"/>
    <property type="match status" value="1"/>
</dbReference>
<dbReference type="RefSeq" id="WP_122919711.1">
    <property type="nucleotide sequence ID" value="NZ_RHHQ01000016.1"/>
</dbReference>
<dbReference type="Gene3D" id="3.40.50.720">
    <property type="entry name" value="NAD(P)-binding Rossmann-like Domain"/>
    <property type="match status" value="1"/>
</dbReference>
<comment type="caution">
    <text evidence="2">The sequence shown here is derived from an EMBL/GenBank/DDBJ whole genome shotgun (WGS) entry which is preliminary data.</text>
</comment>
<reference evidence="2 3" key="1">
    <citation type="submission" date="2018-10" db="EMBL/GenBank/DDBJ databases">
        <title>Phylogenomics of Brevibacillus.</title>
        <authorList>
            <person name="Dunlap C."/>
        </authorList>
    </citation>
    <scope>NUCLEOTIDE SEQUENCE [LARGE SCALE GENOMIC DNA]</scope>
    <source>
        <strain evidence="2 3">JCM 15716</strain>
    </source>
</reference>
<evidence type="ECO:0000313" key="2">
    <source>
        <dbReference type="EMBL" id="RNB84870.1"/>
    </source>
</evidence>
<gene>
    <name evidence="2" type="ORF">EDM56_20145</name>
</gene>
<dbReference type="GO" id="GO:0005737">
    <property type="term" value="C:cytoplasm"/>
    <property type="evidence" value="ECO:0007669"/>
    <property type="project" value="TreeGrafter"/>
</dbReference>
<dbReference type="EMBL" id="RHHQ01000016">
    <property type="protein sequence ID" value="RNB84870.1"/>
    <property type="molecule type" value="Genomic_DNA"/>
</dbReference>
<dbReference type="SUPFAM" id="SSF51735">
    <property type="entry name" value="NAD(P)-binding Rossmann-fold domains"/>
    <property type="match status" value="1"/>
</dbReference>
<dbReference type="PANTHER" id="PTHR48079:SF6">
    <property type="entry name" value="NAD(P)-BINDING DOMAIN-CONTAINING PROTEIN-RELATED"/>
    <property type="match status" value="1"/>
</dbReference>
<dbReference type="InterPro" id="IPR036291">
    <property type="entry name" value="NAD(P)-bd_dom_sf"/>
</dbReference>
<dbReference type="AlphaFoldDB" id="A0A3M8D9P8"/>
<name>A0A3M8D9P8_9BACL</name>
<sequence length="284" mass="31046">MKIFVAGASGVVGRFLLPKLIQAGHEVIGMTRREEQGQAIEKLGAKAVITDVFDLEQIVNIISESKPNVVIHQLTSLSEGSSAENARIRIEGTRNLVDAAKQANVQKIIAQSISWAYEPGIAPASEEVPLDIHAPMPRNTTINGIVALEETVTEIPKHVILRYGTLYGPATWYDNNGATAEKVRNHEFRATDGVTSFVHVEDAANAAFLALDWPTGTYNIVDDEPAKGIDWLPVYAHILKAPSPEVQLSASEWERGASNTKAKNGCGWKLQYPTWRTGFPKALR</sequence>
<protein>
    <submittedName>
        <fullName evidence="2">NAD(P)-dependent oxidoreductase</fullName>
    </submittedName>
</protein>
<evidence type="ECO:0000259" key="1">
    <source>
        <dbReference type="Pfam" id="PF01370"/>
    </source>
</evidence>
<evidence type="ECO:0000313" key="3">
    <source>
        <dbReference type="Proteomes" id="UP000271031"/>
    </source>
</evidence>